<reference evidence="1" key="1">
    <citation type="journal article" date="2020" name="Stud. Mycol.">
        <title>101 Dothideomycetes genomes: a test case for predicting lifestyles and emergence of pathogens.</title>
        <authorList>
            <person name="Haridas S."/>
            <person name="Albert R."/>
            <person name="Binder M."/>
            <person name="Bloem J."/>
            <person name="Labutti K."/>
            <person name="Salamov A."/>
            <person name="Andreopoulos B."/>
            <person name="Baker S."/>
            <person name="Barry K."/>
            <person name="Bills G."/>
            <person name="Bluhm B."/>
            <person name="Cannon C."/>
            <person name="Castanera R."/>
            <person name="Culley D."/>
            <person name="Daum C."/>
            <person name="Ezra D."/>
            <person name="Gonzalez J."/>
            <person name="Henrissat B."/>
            <person name="Kuo A."/>
            <person name="Liang C."/>
            <person name="Lipzen A."/>
            <person name="Lutzoni F."/>
            <person name="Magnuson J."/>
            <person name="Mondo S."/>
            <person name="Nolan M."/>
            <person name="Ohm R."/>
            <person name="Pangilinan J."/>
            <person name="Park H.-J."/>
            <person name="Ramirez L."/>
            <person name="Alfaro M."/>
            <person name="Sun H."/>
            <person name="Tritt A."/>
            <person name="Yoshinaga Y."/>
            <person name="Zwiers L.-H."/>
            <person name="Turgeon B."/>
            <person name="Goodwin S."/>
            <person name="Spatafora J."/>
            <person name="Crous P."/>
            <person name="Grigoriev I."/>
        </authorList>
    </citation>
    <scope>NUCLEOTIDE SEQUENCE</scope>
    <source>
        <strain evidence="1">CBS 116435</strain>
    </source>
</reference>
<comment type="caution">
    <text evidence="1">The sequence shown here is derived from an EMBL/GenBank/DDBJ whole genome shotgun (WGS) entry which is preliminary data.</text>
</comment>
<dbReference type="OrthoDB" id="3482512at2759"/>
<dbReference type="AlphaFoldDB" id="A0A9P4UMT6"/>
<dbReference type="EMBL" id="MU003815">
    <property type="protein sequence ID" value="KAF2719128.1"/>
    <property type="molecule type" value="Genomic_DNA"/>
</dbReference>
<proteinExistence type="predicted"/>
<accession>A0A9P4UMT6</accession>
<protein>
    <submittedName>
        <fullName evidence="1">Uncharacterized protein</fullName>
    </submittedName>
</protein>
<organism evidence="1 2">
    <name type="scientific">Polychaeton citri CBS 116435</name>
    <dbReference type="NCBI Taxonomy" id="1314669"/>
    <lineage>
        <taxon>Eukaryota</taxon>
        <taxon>Fungi</taxon>
        <taxon>Dikarya</taxon>
        <taxon>Ascomycota</taxon>
        <taxon>Pezizomycotina</taxon>
        <taxon>Dothideomycetes</taxon>
        <taxon>Dothideomycetidae</taxon>
        <taxon>Capnodiales</taxon>
        <taxon>Capnodiaceae</taxon>
        <taxon>Polychaeton</taxon>
    </lineage>
</organism>
<evidence type="ECO:0000313" key="2">
    <source>
        <dbReference type="Proteomes" id="UP000799441"/>
    </source>
</evidence>
<keyword evidence="2" id="KW-1185">Reference proteome</keyword>
<sequence>MALWFHRHKTARAEQKTTEHLQGVTRSSCLGDLDTALLQLSKGKITYIDRVFAKHATVGSNGESSWRKCNFTHYVADSLSSKGDCDIDIHAFRRAFAFLVLHGWDLFGEFQDGGPFEPYYGEYEKTPTNNAQRMAHILFQCLTLSFATTLSVQETCQNSSRLRDVKDTLLFTQPPVYSFASSKRVKNFNKEFDSAANRLLQTNDFRHEINQPLQRADLQVIFRLLMLLRVRDGNWKDGLPRRQTSLQRSSDVQYASLYQSVEGMAEASQYASALVNSEFSASVSWESFSTWCTQNAHSLTLHVQPFFILSFLKLWAALFAPLGPDPGTNRLKPTLPTSISNLFCFANVAYFTSSDLNYRWYSNELQLQQDLQQSTLVASVSTQTNLDELNLLQVLAERRDWFHILLMMCEGMESTAPSANGTLQTLVAFVSPFVNPPSRMEISSKDVTRCVSYVWQTATMQLLPHLASASYGGLEAHVVSNALELQPNGASSEQGTAMTIDLRNKTVNVLGHELWNKNPSLQERAIGQDTERQCVHVAREGSQGSAVTPSMPPVQLRLKELQCYRLPEAASEVLRSDARALPWESWDSIRNS</sequence>
<gene>
    <name evidence="1" type="ORF">K431DRAFT_331694</name>
</gene>
<evidence type="ECO:0000313" key="1">
    <source>
        <dbReference type="EMBL" id="KAF2719128.1"/>
    </source>
</evidence>
<dbReference type="Proteomes" id="UP000799441">
    <property type="component" value="Unassembled WGS sequence"/>
</dbReference>
<name>A0A9P4UMT6_9PEZI</name>